<dbReference type="InterPro" id="IPR013087">
    <property type="entry name" value="Znf_C2H2_type"/>
</dbReference>
<keyword evidence="10" id="KW-1185">Reference proteome</keyword>
<reference evidence="9" key="1">
    <citation type="submission" date="2023-07" db="EMBL/GenBank/DDBJ databases">
        <authorList>
            <consortium name="CYATHOMIX"/>
        </authorList>
    </citation>
    <scope>NUCLEOTIDE SEQUENCE</scope>
    <source>
        <strain evidence="9">N/A</strain>
    </source>
</reference>
<evidence type="ECO:0000256" key="5">
    <source>
        <dbReference type="ARBA" id="ARBA00023242"/>
    </source>
</evidence>
<evidence type="ECO:0000313" key="10">
    <source>
        <dbReference type="Proteomes" id="UP001176961"/>
    </source>
</evidence>
<feature type="compositionally biased region" description="Basic and acidic residues" evidence="7">
    <location>
        <begin position="1220"/>
        <end position="1235"/>
    </location>
</feature>
<proteinExistence type="predicted"/>
<feature type="region of interest" description="Disordered" evidence="7">
    <location>
        <begin position="71"/>
        <end position="129"/>
    </location>
</feature>
<feature type="compositionally biased region" description="Low complexity" evidence="7">
    <location>
        <begin position="1241"/>
        <end position="1259"/>
    </location>
</feature>
<dbReference type="Gene3D" id="3.30.160.60">
    <property type="entry name" value="Classic Zinc Finger"/>
    <property type="match status" value="2"/>
</dbReference>
<organism evidence="9 10">
    <name type="scientific">Cylicocyclus nassatus</name>
    <name type="common">Nematode worm</name>
    <dbReference type="NCBI Taxonomy" id="53992"/>
    <lineage>
        <taxon>Eukaryota</taxon>
        <taxon>Metazoa</taxon>
        <taxon>Ecdysozoa</taxon>
        <taxon>Nematoda</taxon>
        <taxon>Chromadorea</taxon>
        <taxon>Rhabditida</taxon>
        <taxon>Rhabditina</taxon>
        <taxon>Rhabditomorpha</taxon>
        <taxon>Strongyloidea</taxon>
        <taxon>Strongylidae</taxon>
        <taxon>Cylicocyclus</taxon>
    </lineage>
</organism>
<evidence type="ECO:0000259" key="8">
    <source>
        <dbReference type="PROSITE" id="PS50157"/>
    </source>
</evidence>
<keyword evidence="2" id="KW-0479">Metal-binding</keyword>
<keyword evidence="6" id="KW-0863">Zinc-finger</keyword>
<evidence type="ECO:0000313" key="9">
    <source>
        <dbReference type="EMBL" id="CAJ0598582.1"/>
    </source>
</evidence>
<name>A0AA36M6F0_CYLNA</name>
<dbReference type="PANTHER" id="PTHR24399:SF23">
    <property type="entry name" value="C2H2-TYPE DOMAIN-CONTAINING PROTEIN"/>
    <property type="match status" value="1"/>
</dbReference>
<evidence type="ECO:0000256" key="3">
    <source>
        <dbReference type="ARBA" id="ARBA00022737"/>
    </source>
</evidence>
<evidence type="ECO:0000256" key="7">
    <source>
        <dbReference type="SAM" id="MobiDB-lite"/>
    </source>
</evidence>
<dbReference type="EMBL" id="CATQJL010000223">
    <property type="protein sequence ID" value="CAJ0598582.1"/>
    <property type="molecule type" value="Genomic_DNA"/>
</dbReference>
<gene>
    <name evidence="9" type="ORF">CYNAS_LOCUS10565</name>
</gene>
<feature type="domain" description="C2H2-type" evidence="8">
    <location>
        <begin position="1414"/>
        <end position="1442"/>
    </location>
</feature>
<keyword evidence="4" id="KW-0862">Zinc</keyword>
<evidence type="ECO:0000256" key="2">
    <source>
        <dbReference type="ARBA" id="ARBA00022723"/>
    </source>
</evidence>
<protein>
    <recommendedName>
        <fullName evidence="8">C2H2-type domain-containing protein</fullName>
    </recommendedName>
</protein>
<comment type="subcellular location">
    <subcellularLocation>
        <location evidence="1">Nucleus</location>
    </subcellularLocation>
</comment>
<accession>A0AA36M6F0</accession>
<feature type="region of interest" description="Disordered" evidence="7">
    <location>
        <begin position="1218"/>
        <end position="1270"/>
    </location>
</feature>
<dbReference type="GO" id="GO:0001227">
    <property type="term" value="F:DNA-binding transcription repressor activity, RNA polymerase II-specific"/>
    <property type="evidence" value="ECO:0007669"/>
    <property type="project" value="TreeGrafter"/>
</dbReference>
<feature type="domain" description="C2H2-type" evidence="8">
    <location>
        <begin position="2144"/>
        <end position="2174"/>
    </location>
</feature>
<dbReference type="GO" id="GO:0000978">
    <property type="term" value="F:RNA polymerase II cis-regulatory region sequence-specific DNA binding"/>
    <property type="evidence" value="ECO:0007669"/>
    <property type="project" value="TreeGrafter"/>
</dbReference>
<comment type="caution">
    <text evidence="9">The sequence shown here is derived from an EMBL/GenBank/DDBJ whole genome shotgun (WGS) entry which is preliminary data.</text>
</comment>
<feature type="compositionally biased region" description="Basic residues" evidence="7">
    <location>
        <begin position="82"/>
        <end position="92"/>
    </location>
</feature>
<evidence type="ECO:0000256" key="1">
    <source>
        <dbReference type="ARBA" id="ARBA00004123"/>
    </source>
</evidence>
<keyword evidence="5" id="KW-0539">Nucleus</keyword>
<feature type="compositionally biased region" description="Pro residues" evidence="7">
    <location>
        <begin position="113"/>
        <end position="125"/>
    </location>
</feature>
<dbReference type="GO" id="GO:0008270">
    <property type="term" value="F:zinc ion binding"/>
    <property type="evidence" value="ECO:0007669"/>
    <property type="project" value="UniProtKB-KW"/>
</dbReference>
<dbReference type="GO" id="GO:0005654">
    <property type="term" value="C:nucleoplasm"/>
    <property type="evidence" value="ECO:0007669"/>
    <property type="project" value="TreeGrafter"/>
</dbReference>
<feature type="domain" description="C2H2-type" evidence="8">
    <location>
        <begin position="1490"/>
        <end position="1517"/>
    </location>
</feature>
<feature type="region of interest" description="Disordered" evidence="7">
    <location>
        <begin position="953"/>
        <end position="988"/>
    </location>
</feature>
<sequence>MLSFSSSSTAGSVHPLNVMIMNKACTSLSAKECTSTNTPGTSSEVAVLHALSGAMKSEALLPLSEIQSLAEKPRVGPTSKTTSKRTKTRIRKCASAPINKKNKKKVSVSDQPLPKPMAPQPPPSHPSHSELAAAIDLGLSKGLRGGFIEFLRSNTDESIKKSFDEVKKELANKQSFLKSATTVVRYLQAARLLYNRLDWRKKRKYEQDARYRIRMEHIAKIREEKELADLPLFDNGNRFDDALEKRIGMVACQMPSSEYVFKDRQSLRDFKRYEALKARKICCPLCPISSEVLTSAVQYQGHMTTHHSCAHLFACHFCGFVFPSLEALKAHDGCEGFAAAMVQRINLCGEVDCPMGFAIVIMTCTDCGSQQLIRSSFLGEASMAHWNEIINFHTVHNAESLVPLVIYSSEDFHCKMRLRIHTVSTLIKDVQITCPYCGKSDFDTLEMLESHFLSHNEGVKVCPVCSSKFGQEAFFREHLLSHLDTKAGYLALYLAQKCTFVTGGLSSCGPYLAKGSELIYGGVSAAVFTSKLRLQFVDPWESVTVKKKANRRGRKRRAGPTYKADPAEADEEQIPQDEASIKIRKLLGHSFDYENVLRVNGFFYTAIDSKDESEESAAPYNSSDIEFTSLIEHSPTAVDRLAKDISEHFSRICRLAGGKTLSKKHNPSHIGLSKKIYMCRRCNCICTGDDAVYAHLSRCCPELRQTDNSSEPYDLSNGLLVVCVYAGNGLPNTRITCWECSSTVCSVFGLRVHMIARHGIFIKAEDEPTIGPNSKGEDLELFTATTRAINKLIGLTENGCLPVNLEERKKEALRAKMKLNQSANGNETVLNQSNVIASPHPLPPNHSNTSSKEAAIVVVTSSSPSPAATPEESPPSVQIIESHAELCQPRQQSASHANQPTDTALDRVEALVRNLGHFSMPARDTPQKENRIEEPHYVLTSILNQVEAGVTSKSTALPQEKSLPPALPVQKQGDLHASTTSSPSRDDLNNPECEFCGLKLMSQAALARHYASHSDTTSTCHICDPPQVNVFTPELYLAHIHAKHTTQPDASEQGRAFAVCSCCDFRVKKSEIIAHLMSDCYMAPCLLCGDKLSRRNDRLTHRKNHKEIHSRFVCECHRGFSHFTKFLEHQCRSRVTSTARCAACDAKFSASSRNKVLKDGADHFIKAHTKDLSCCLCKNEPLEALREHVSRHLLLSSEAYKPTRSLLSYKNVEISETSEETLHEMQKAPKERSRSTESGVTLDQDGADTTTDASDAETASVTLEDATTERASSALEELLVEDVVPVENGSSRDGNSPSVLEKQRQVLAELLDDLGPPPSVVILESSHAVVREEVDEPQCAVPKNSVADDEDEIVIVDEEAAQAMLMSPPPPGSVASAVVHTVNEGDEDCMMMDIVELPTGSVSYTVASTREKKHKCSMCSQSFLRESSCRLHEQTSHRNDIASDLCDEDYGIPLELDRCMYLCQQCTVAFEDQQRARKHLAQHMIKGPAFPCEKCSSICLTEANLRDHLKKHAEQKLSYRCLKCTPHRIYYSEVALYYHLNMEHRIPIIAFCKSCLLASANMDRIFKHTYTRECSDKREEPRMTSVPILLRSLGFAIASELCFQPNDEAAYKKAVANKAIRFAVPTQCSHRTFITFGDAFTTCPEDPSRCHGLVNQNRWHSFLCATNRDTPGEMPAVMPEAIVVKKDCGENLADMLLTRYRTNLALTTGSLARRSANALPTLAPAVPLTAPAPVRQGTISTCQISNRRQDVVEALPILPQQVQVSHAAAQMPALRQTLNSAPISLPQNQSACIFCRCRNVAMICEPPNRAYEAVNSLCTKFREVHPVAAQTLYSSLNSFIRETVNRRHGQPHFCFCRWHYSQQSFDGQHLTNAPPSQVNSALLLSNYHKGLFYPDPACVAIMTSLPLSPVAGVVQTVQSTASCSSSSQPSAQSCAVCGVVAPSGPCSATTFRLNYMIAVPLMPVTVKEQWAASVVHSLAEAYAQRVMNEFRISHPPRLCIRHFNPRSLIIGRNGAITRNPNSVAELPILDFPEFASLTPEFFQAFNKLLDAMDKNQNSNNTISTMLKIVQDLVKCKDERCGRPLNLCKDVLFHRFHGPQHTYVCMECFCTTDVIRNEQEMIEHFVSKHIQRSQAIAAVPRVYSLHCPLRNCSATFPSVQTLRKHINHVHAAQFPHSSDNCATHFFDAQKMSLHNAQHEKHSCDVTCCYLCGLADPWQHEFNGVRISHELTHGMRRFLACKTCGLPMGQDPANMALIDHFMKQHMVELQKRVRYCKICRKNIAEHGLLAHVVEQHRLISFQPRYIQSGMLSIMNGSELCAYLGIPPERWQVNPQADISELG</sequence>
<dbReference type="SMART" id="SM00355">
    <property type="entry name" value="ZnF_C2H2"/>
    <property type="match status" value="16"/>
</dbReference>
<dbReference type="PROSITE" id="PS50157">
    <property type="entry name" value="ZINC_FINGER_C2H2_2"/>
    <property type="match status" value="4"/>
</dbReference>
<evidence type="ECO:0000256" key="6">
    <source>
        <dbReference type="PROSITE-ProRule" id="PRU00042"/>
    </source>
</evidence>
<feature type="domain" description="C2H2-type" evidence="8">
    <location>
        <begin position="1461"/>
        <end position="1488"/>
    </location>
</feature>
<dbReference type="Proteomes" id="UP001176961">
    <property type="component" value="Unassembled WGS sequence"/>
</dbReference>
<keyword evidence="3" id="KW-0677">Repeat</keyword>
<feature type="region of interest" description="Disordered" evidence="7">
    <location>
        <begin position="549"/>
        <end position="573"/>
    </location>
</feature>
<dbReference type="PROSITE" id="PS00028">
    <property type="entry name" value="ZINC_FINGER_C2H2_1"/>
    <property type="match status" value="7"/>
</dbReference>
<evidence type="ECO:0000256" key="4">
    <source>
        <dbReference type="ARBA" id="ARBA00022833"/>
    </source>
</evidence>
<dbReference type="PANTHER" id="PTHR24399">
    <property type="entry name" value="ZINC FINGER AND BTB DOMAIN-CONTAINING"/>
    <property type="match status" value="1"/>
</dbReference>
<feature type="compositionally biased region" description="Basic residues" evidence="7">
    <location>
        <begin position="549"/>
        <end position="558"/>
    </location>
</feature>